<organism evidence="1 2">
    <name type="scientific">Halocatena salina</name>
    <dbReference type="NCBI Taxonomy" id="2934340"/>
    <lineage>
        <taxon>Archaea</taxon>
        <taxon>Methanobacteriati</taxon>
        <taxon>Methanobacteriota</taxon>
        <taxon>Stenosarchaea group</taxon>
        <taxon>Halobacteria</taxon>
        <taxon>Halobacteriales</taxon>
        <taxon>Natronomonadaceae</taxon>
        <taxon>Halocatena</taxon>
    </lineage>
</organism>
<dbReference type="InterPro" id="IPR008928">
    <property type="entry name" value="6-hairpin_glycosidase_sf"/>
</dbReference>
<keyword evidence="2" id="KW-1185">Reference proteome</keyword>
<protein>
    <submittedName>
        <fullName evidence="1">Antibiotic ABC transporter permease</fullName>
    </submittedName>
</protein>
<dbReference type="SUPFAM" id="SSF48208">
    <property type="entry name" value="Six-hairpin glycosidases"/>
    <property type="match status" value="1"/>
</dbReference>
<dbReference type="KEGG" id="haad:MW046_00185"/>
<sequence length="433" mass="49525">MTQRIPAQTTETSVSNDEQRLIEVLRKTLAYARKRGYRGWDYGDGMSSRLLRMLPVDNRWLNIFVQELAKRPPINLRPLLLVEQRRNYKGTALFAMANLNTAGLLGEIDGESASKIDMESIAKNGTTDDTNEPVNYTREAYQLNEWLIANRSVGYSGFCGGHNHKIQHINSKGLPNDPDIVSTSFAVKSLLSATELDPMYASIARTAEEFLVDDLDYRTVDDGAIINYHLNHSTDVYTINAGAIGARMLIDLYAYFEKESHRQRAQEIFDHIVNLQTDIGGWTYREPSSSSHLSMDNHHNGFIIESLLRYRDVTGSDRYDETIDRALSFYRETLFDSSGAPNWDENKTYPRDIHASAQGILVFTYAGELDFARRILAWALDQLYAGNGQFYYRKHRLYTTRITLMRWCQAWMAYAISEYLTALSDFRSSMTSL</sequence>
<dbReference type="AlphaFoldDB" id="A0A8U0A176"/>
<accession>A0A8U0A176</accession>
<name>A0A8U0A176_9EURY</name>
<dbReference type="GeneID" id="71926418"/>
<gene>
    <name evidence="1" type="ORF">MW046_00185</name>
</gene>
<dbReference type="EMBL" id="CP096019">
    <property type="protein sequence ID" value="UPM42890.1"/>
    <property type="molecule type" value="Genomic_DNA"/>
</dbReference>
<proteinExistence type="predicted"/>
<dbReference type="GO" id="GO:0005975">
    <property type="term" value="P:carbohydrate metabolic process"/>
    <property type="evidence" value="ECO:0007669"/>
    <property type="project" value="InterPro"/>
</dbReference>
<dbReference type="Gene3D" id="1.50.10.20">
    <property type="match status" value="1"/>
</dbReference>
<dbReference type="RefSeq" id="WP_247993560.1">
    <property type="nucleotide sequence ID" value="NZ_CP096019.1"/>
</dbReference>
<reference evidence="1" key="1">
    <citation type="submission" date="2022-04" db="EMBL/GenBank/DDBJ databases">
        <title>Halocatena sp. nov., isolated from a salt lake.</title>
        <authorList>
            <person name="Cui H.-L."/>
        </authorList>
    </citation>
    <scope>NUCLEOTIDE SEQUENCE</scope>
    <source>
        <strain evidence="1">AD-1</strain>
    </source>
</reference>
<evidence type="ECO:0000313" key="1">
    <source>
        <dbReference type="EMBL" id="UPM42890.1"/>
    </source>
</evidence>
<dbReference type="Proteomes" id="UP000831768">
    <property type="component" value="Chromosome"/>
</dbReference>
<evidence type="ECO:0000313" key="2">
    <source>
        <dbReference type="Proteomes" id="UP000831768"/>
    </source>
</evidence>